<evidence type="ECO:0000313" key="2">
    <source>
        <dbReference type="EMBL" id="RAR11729.1"/>
    </source>
</evidence>
<feature type="compositionally biased region" description="Polar residues" evidence="1">
    <location>
        <begin position="497"/>
        <end position="524"/>
    </location>
</feature>
<feature type="compositionally biased region" description="Polar residues" evidence="1">
    <location>
        <begin position="436"/>
        <end position="445"/>
    </location>
</feature>
<keyword evidence="3" id="KW-1185">Reference proteome</keyword>
<gene>
    <name evidence="2" type="ORF">DDE83_004455</name>
</gene>
<organism evidence="2 3">
    <name type="scientific">Stemphylium lycopersici</name>
    <name type="common">Tomato gray leaf spot disease fungus</name>
    <name type="synonym">Thyrospora lycopersici</name>
    <dbReference type="NCBI Taxonomy" id="183478"/>
    <lineage>
        <taxon>Eukaryota</taxon>
        <taxon>Fungi</taxon>
        <taxon>Dikarya</taxon>
        <taxon>Ascomycota</taxon>
        <taxon>Pezizomycotina</taxon>
        <taxon>Dothideomycetes</taxon>
        <taxon>Pleosporomycetidae</taxon>
        <taxon>Pleosporales</taxon>
        <taxon>Pleosporineae</taxon>
        <taxon>Pleosporaceae</taxon>
        <taxon>Stemphylium</taxon>
    </lineage>
</organism>
<feature type="compositionally biased region" description="Polar residues" evidence="1">
    <location>
        <begin position="346"/>
        <end position="374"/>
    </location>
</feature>
<feature type="compositionally biased region" description="Basic and acidic residues" evidence="1">
    <location>
        <begin position="526"/>
        <end position="550"/>
    </location>
</feature>
<name>A0A364N4H8_STELY</name>
<feature type="region of interest" description="Disordered" evidence="1">
    <location>
        <begin position="80"/>
        <end position="143"/>
    </location>
</feature>
<evidence type="ECO:0000313" key="3">
    <source>
        <dbReference type="Proteomes" id="UP000249619"/>
    </source>
</evidence>
<feature type="compositionally biased region" description="Basic and acidic residues" evidence="1">
    <location>
        <begin position="261"/>
        <end position="274"/>
    </location>
</feature>
<feature type="region of interest" description="Disordered" evidence="1">
    <location>
        <begin position="13"/>
        <end position="54"/>
    </location>
</feature>
<dbReference type="Proteomes" id="UP000249619">
    <property type="component" value="Unassembled WGS sequence"/>
</dbReference>
<dbReference type="AlphaFoldDB" id="A0A364N4H8"/>
<accession>A0A364N4H8</accession>
<feature type="compositionally biased region" description="Basic and acidic residues" evidence="1">
    <location>
        <begin position="80"/>
        <end position="92"/>
    </location>
</feature>
<feature type="region of interest" description="Disordered" evidence="1">
    <location>
        <begin position="261"/>
        <end position="558"/>
    </location>
</feature>
<dbReference type="EMBL" id="QGDH01000055">
    <property type="protein sequence ID" value="RAR11729.1"/>
    <property type="molecule type" value="Genomic_DNA"/>
</dbReference>
<feature type="compositionally biased region" description="Basic and acidic residues" evidence="1">
    <location>
        <begin position="387"/>
        <end position="398"/>
    </location>
</feature>
<sequence>MARKFSFNLAPVKIASKQDLVDRPTPEPTPSHTSSATHRRHTSKDSICDNSPWINRRALDGQTEQELRSACRLILQNFKPSDHGMENTDPKLDFGGLRPRKESRPQPADVNVRMPTGAPAELASTSFLPRTRSTKTRTRAKADQEIRARQYADLPARANSSRKRADFAWLDERDADKEEKLRTLGKASIDLPRSALRNDSDEDITLPVAVASNFSNSKLSSSVPTSASLPTARLANRRSHQFEDPALAADAQAAEWMRAELEKRQQQESTERQGRTSTSVRPPSRAASIKETVKEYVFPGSRSRALSRAQSKDSLRSPVADDDQRLSRHGSNSGWRSWGLRRGKSMRTNSRPGSLNGQSNEPAQSGKSESNGLNLNRELPPLPSLDSWKEPEKPKEGKVASPKSPIAETHIASLMLSQDHGDRSPAARNHHRKSGSDTLAMQPNTAFPVRKSSRKQETHAIAQPTRVPPASPGQAEHMTTALSSTTNIDPRLERNSGTHTLQRSGHGSSAANSHRSAEASSFSHKMSLDSETRKTTSSEPKTPVREEQKSKLKKIFTGWMHKKDKKEDWMQRMEKDSIKEGVLVQEGDALASPVVRY</sequence>
<evidence type="ECO:0000256" key="1">
    <source>
        <dbReference type="SAM" id="MobiDB-lite"/>
    </source>
</evidence>
<protein>
    <submittedName>
        <fullName evidence="2">Uncharacterized protein</fullName>
    </submittedName>
</protein>
<comment type="caution">
    <text evidence="2">The sequence shown here is derived from an EMBL/GenBank/DDBJ whole genome shotgun (WGS) entry which is preliminary data.</text>
</comment>
<proteinExistence type="predicted"/>
<reference evidence="3" key="1">
    <citation type="submission" date="2018-05" db="EMBL/GenBank/DDBJ databases">
        <title>Draft genome sequence of Stemphylium lycopersici strain CIDEFI 213.</title>
        <authorList>
            <person name="Medina R."/>
            <person name="Franco M.E.E."/>
            <person name="Lucentini C.G."/>
            <person name="Saparrat M.C.N."/>
            <person name="Balatti P.A."/>
        </authorList>
    </citation>
    <scope>NUCLEOTIDE SEQUENCE [LARGE SCALE GENOMIC DNA]</scope>
    <source>
        <strain evidence="3">CIDEFI 213</strain>
    </source>
</reference>